<feature type="compositionally biased region" description="Low complexity" evidence="2">
    <location>
        <begin position="1264"/>
        <end position="1277"/>
    </location>
</feature>
<gene>
    <name evidence="3" type="ORF">chiPu_0000747</name>
</gene>
<dbReference type="PANTHER" id="PTHR21553">
    <property type="entry name" value="ALMS1-RELATED"/>
    <property type="match status" value="1"/>
</dbReference>
<dbReference type="OrthoDB" id="6359887at2759"/>
<proteinExistence type="predicted"/>
<protein>
    <submittedName>
        <fullName evidence="3">Uncharacterized protein</fullName>
    </submittedName>
</protein>
<name>A0A401RW30_CHIPU</name>
<sequence length="1761" mass="200011">MTFYDPVSRPLVIWVPPPDALLLFRCSRRLRLVDAQFESRNREGHVSSPDRSLDPGRMKRKVVKLSGLRLSPNEEAFLIKEEHERRRRLRIKQVREQERSIAVQIREEIKHRRNQQLEQLANELKAEWQMAQMEKAQSLEKLYLSGLKAVGEGHRQAKENEPDLKAPSKQAAVNREKAEKRHREALRELKQQKDKEHEVQNRYIKTRKKALLIEKKRALKIAQLPPPPPNPLADLEVQKYPAVKMYDIDSFSETRYHLPEPFVDRESDTPQISAQQTAQEEAKRLEDLQQEAEMERLEQLEKARLRGSYALQLVHLIQDKEKLVKELGEMQQADLARRRQIVPRMPPQLFEQPYRLVQVKEDRQREMEFAFEDMYAGDQKVRGDLILRLEHEPLPAPAIGVQDEDLDLSVEPDGFQKEEQDGSTTQNDLPTLHSGKIRDLGLVASSQPLTCQSNAALKKLFTKIKTQRDHCSKPEPKCVSKDMTIESGSITSGQNDQRTLMKSTANNLSEEHLEIPSVLIQANKQQNEVCEDAIKAGIATLCHPKEQATRTRSEIDRRKQLHELEYKKQQQLHLIWQSGQQKLNREPQVQGIQLQQQQNEEIRMQERVNSDLEKRSQQQDVQTKEWLRCQEPRKENTLYEQSTWRSKAAQVVKGNPHVNTELDHHKHSLTNEPSPDDEHMCTIHQYQQHLIEQNRLHKTSLEGIRKQLDEYRLKKGWSFVSTTARHLSEQQLPSSINNYDKSIGSELKVDVTRNKPEVTCALSAQYANFENRSRTLCQSQPITVPFVHLQQTKLPYEFPCQSLPVNQRLQVRVGTVCLPESSENASGFSPKDQLLENSTLFNSALFKTAQQNTATAESTIIQQQRDRVLNAGSNSSGGLDHVNQNQSVVYNVSNSESDLSKSKIFIMPHDVLEVNGIEVSEPCATTSGTVEPQQGLTKVGLMQMLQNQLKPLEGQQGTLELSVRTLTHSIPSSTLAKSGKNLRDQERSCAASTSIQVPKEHLKDLHQRSCRQRENLVATQMLQEQFMHRQQLLKKSMQDQHNTSEINFVENQDLNTGPTKDNFQLKNEDQLEDLQLTTSLNVPTCKGSYFSASQNVEALSREDQYRRPSKPPVTKIRLGLFGLFDQHELSAIQEGESPKSDRLSLFVNRNTPLDNCCCSEAEESRPKLIDSSCSSEIDLSNVSTSSSHQMSNISNCTVDSLRMSRMTWREKLKLEISSLAGQGSSHVESSMLAFAGPTDHTASKVLFPCSWSGNIQKAPEESQLFSTTLSTGSLPSSEPTDIGPVSPGDHSPTAHDIITGQSTAPSTSTSLSVNKDTVENQDIDHCCPSLEECIPTGRKIQQVVEKYTRSLNQWLNSTGKNQDPPIGHNTSTQGVPNFHLELQSPDSDLEFQPLETIPDFGFSSTSLSSTSSKNRNVLDTDRNTQNQHSNSTTNSEIKSFTDSIEFTPDHGSAVCNANQGSNCIQQNYDVENEYKIQKERNHMVQSGLLPCGRTETAAKPEFKTEQDQRLSSNLASEVCTLHSIIPAREIESNIGIMEEPELSQLSLNDSTLVDEELELTSPIKSNTSLNEFQTFTQVNELQPSKLKITDAITSLHNLEVADCKINHMASSQNSPKAMIFQLDSPKILNEVVLKKKHKFLANSKKRVEDMKRKGRSGEINSELLNRKMSLQQEQSSVISSSSSVAAHLKMVGEVKVSTPEDRKAAEVEMRERTFRLYSQLDEVKTRKKEMTRQIECTRNREKAKEFQKKTLEKLRAMKRHR</sequence>
<evidence type="ECO:0000313" key="4">
    <source>
        <dbReference type="Proteomes" id="UP000287033"/>
    </source>
</evidence>
<dbReference type="GO" id="GO:0005814">
    <property type="term" value="C:centriole"/>
    <property type="evidence" value="ECO:0007669"/>
    <property type="project" value="TreeGrafter"/>
</dbReference>
<dbReference type="GO" id="GO:0046599">
    <property type="term" value="P:regulation of centriole replication"/>
    <property type="evidence" value="ECO:0007669"/>
    <property type="project" value="TreeGrafter"/>
</dbReference>
<evidence type="ECO:0000313" key="3">
    <source>
        <dbReference type="EMBL" id="GCC22360.1"/>
    </source>
</evidence>
<feature type="region of interest" description="Disordered" evidence="2">
    <location>
        <begin position="1402"/>
        <end position="1437"/>
    </location>
</feature>
<reference evidence="3 4" key="1">
    <citation type="journal article" date="2018" name="Nat. Ecol. Evol.">
        <title>Shark genomes provide insights into elasmobranch evolution and the origin of vertebrates.</title>
        <authorList>
            <person name="Hara Y"/>
            <person name="Yamaguchi K"/>
            <person name="Onimaru K"/>
            <person name="Kadota M"/>
            <person name="Koyanagi M"/>
            <person name="Keeley SD"/>
            <person name="Tatsumi K"/>
            <person name="Tanaka K"/>
            <person name="Motone F"/>
            <person name="Kageyama Y"/>
            <person name="Nozu R"/>
            <person name="Adachi N"/>
            <person name="Nishimura O"/>
            <person name="Nakagawa R"/>
            <person name="Tanegashima C"/>
            <person name="Kiyatake I"/>
            <person name="Matsumoto R"/>
            <person name="Murakumo K"/>
            <person name="Nishida K"/>
            <person name="Terakita A"/>
            <person name="Kuratani S"/>
            <person name="Sato K"/>
            <person name="Hyodo S Kuraku.S."/>
        </authorList>
    </citation>
    <scope>NUCLEOTIDE SEQUENCE [LARGE SCALE GENOMIC DNA]</scope>
</reference>
<keyword evidence="4" id="KW-1185">Reference proteome</keyword>
<dbReference type="PANTHER" id="PTHR21553:SF26">
    <property type="entry name" value="ALMS MOTIF DOMAIN-CONTAINING PROTEIN"/>
    <property type="match status" value="1"/>
</dbReference>
<keyword evidence="1" id="KW-0175">Coiled coil</keyword>
<feature type="compositionally biased region" description="Basic and acidic residues" evidence="2">
    <location>
        <begin position="154"/>
        <end position="166"/>
    </location>
</feature>
<feature type="coiled-coil region" evidence="1">
    <location>
        <begin position="271"/>
        <end position="333"/>
    </location>
</feature>
<dbReference type="EMBL" id="BEZZ01000010">
    <property type="protein sequence ID" value="GCC22360.1"/>
    <property type="molecule type" value="Genomic_DNA"/>
</dbReference>
<dbReference type="GO" id="GO:0005829">
    <property type="term" value="C:cytosol"/>
    <property type="evidence" value="ECO:0007669"/>
    <property type="project" value="TreeGrafter"/>
</dbReference>
<feature type="compositionally biased region" description="Polar residues" evidence="2">
    <location>
        <begin position="1299"/>
        <end position="1312"/>
    </location>
</feature>
<comment type="caution">
    <text evidence="3">The sequence shown here is derived from an EMBL/GenBank/DDBJ whole genome shotgun (WGS) entry which is preliminary data.</text>
</comment>
<organism evidence="3 4">
    <name type="scientific">Chiloscyllium punctatum</name>
    <name type="common">Brownbanded bambooshark</name>
    <name type="synonym">Hemiscyllium punctatum</name>
    <dbReference type="NCBI Taxonomy" id="137246"/>
    <lineage>
        <taxon>Eukaryota</taxon>
        <taxon>Metazoa</taxon>
        <taxon>Chordata</taxon>
        <taxon>Craniata</taxon>
        <taxon>Vertebrata</taxon>
        <taxon>Chondrichthyes</taxon>
        <taxon>Elasmobranchii</taxon>
        <taxon>Galeomorphii</taxon>
        <taxon>Galeoidea</taxon>
        <taxon>Orectolobiformes</taxon>
        <taxon>Hemiscylliidae</taxon>
        <taxon>Chiloscyllium</taxon>
    </lineage>
</organism>
<feature type="compositionally biased region" description="Low complexity" evidence="2">
    <location>
        <begin position="1403"/>
        <end position="1412"/>
    </location>
</feature>
<feature type="region of interest" description="Disordered" evidence="2">
    <location>
        <begin position="1355"/>
        <end position="1381"/>
    </location>
</feature>
<evidence type="ECO:0000256" key="2">
    <source>
        <dbReference type="SAM" id="MobiDB-lite"/>
    </source>
</evidence>
<evidence type="ECO:0000256" key="1">
    <source>
        <dbReference type="SAM" id="Coils"/>
    </source>
</evidence>
<feature type="region of interest" description="Disordered" evidence="2">
    <location>
        <begin position="1264"/>
        <end position="1312"/>
    </location>
</feature>
<accession>A0A401RW30</accession>
<dbReference type="Proteomes" id="UP000287033">
    <property type="component" value="Unassembled WGS sequence"/>
</dbReference>
<dbReference type="GO" id="GO:0005813">
    <property type="term" value="C:centrosome"/>
    <property type="evidence" value="ECO:0007669"/>
    <property type="project" value="TreeGrafter"/>
</dbReference>
<feature type="coiled-coil region" evidence="1">
    <location>
        <begin position="107"/>
        <end position="134"/>
    </location>
</feature>
<feature type="region of interest" description="Disordered" evidence="2">
    <location>
        <begin position="154"/>
        <end position="179"/>
    </location>
</feature>
<feature type="compositionally biased region" description="Low complexity" evidence="2">
    <location>
        <begin position="1423"/>
        <end position="1435"/>
    </location>
</feature>
<dbReference type="OMA" id="DNWTSRC"/>